<dbReference type="PANTHER" id="PTHR35007:SF4">
    <property type="entry name" value="CONSERVED TRANSMEMBRANE PROTEIN-RELATED"/>
    <property type="match status" value="1"/>
</dbReference>
<dbReference type="AlphaFoldDB" id="A0A229P5A0"/>
<evidence type="ECO:0000313" key="8">
    <source>
        <dbReference type="EMBL" id="OXM17298.1"/>
    </source>
</evidence>
<evidence type="ECO:0000256" key="2">
    <source>
        <dbReference type="ARBA" id="ARBA00022475"/>
    </source>
</evidence>
<keyword evidence="9" id="KW-1185">Reference proteome</keyword>
<evidence type="ECO:0000256" key="1">
    <source>
        <dbReference type="ARBA" id="ARBA00004651"/>
    </source>
</evidence>
<keyword evidence="3 6" id="KW-0812">Transmembrane</keyword>
<evidence type="ECO:0000259" key="7">
    <source>
        <dbReference type="Pfam" id="PF00482"/>
    </source>
</evidence>
<comment type="caution">
    <text evidence="8">The sequence shown here is derived from an EMBL/GenBank/DDBJ whole genome shotgun (WGS) entry which is preliminary data.</text>
</comment>
<keyword evidence="2" id="KW-1003">Cell membrane</keyword>
<dbReference type="RefSeq" id="WP_089524373.1">
    <property type="nucleotide sequence ID" value="NZ_NMUQ01000001.1"/>
</dbReference>
<reference evidence="8 9" key="1">
    <citation type="submission" date="2017-07" db="EMBL/GenBank/DDBJ databases">
        <title>Paenibacillus herberti R33 genome sequencing and assembly.</title>
        <authorList>
            <person name="Su W."/>
        </authorList>
    </citation>
    <scope>NUCLEOTIDE SEQUENCE [LARGE SCALE GENOMIC DNA]</scope>
    <source>
        <strain evidence="8 9">R33</strain>
    </source>
</reference>
<feature type="transmembrane region" description="Helical" evidence="6">
    <location>
        <begin position="119"/>
        <end position="136"/>
    </location>
</feature>
<organism evidence="8 9">
    <name type="scientific">Paenibacillus herberti</name>
    <dbReference type="NCBI Taxonomy" id="1619309"/>
    <lineage>
        <taxon>Bacteria</taxon>
        <taxon>Bacillati</taxon>
        <taxon>Bacillota</taxon>
        <taxon>Bacilli</taxon>
        <taxon>Bacillales</taxon>
        <taxon>Paenibacillaceae</taxon>
        <taxon>Paenibacillus</taxon>
    </lineage>
</organism>
<dbReference type="OrthoDB" id="9793966at2"/>
<proteinExistence type="predicted"/>
<evidence type="ECO:0000313" key="9">
    <source>
        <dbReference type="Proteomes" id="UP000215145"/>
    </source>
</evidence>
<evidence type="ECO:0000256" key="6">
    <source>
        <dbReference type="SAM" id="Phobius"/>
    </source>
</evidence>
<sequence length="296" mass="32084">MRLVLASAVMGLIWLALVSASSGWKAVLRALVSSSSTRGRRELGRRLGAEAIVLLLETRGMPQVLDDRLAILHALMRPLKGEQWTVRETRLFAANATGYGYLAAAAGLLVAGIAGEPNIAWLGCICGLLLTIGRLREVHNQARRRKQELLLALPDLLGKLTLLIGAGETVHRALAHCADRPPGHGRESLLHNELVKAVQAMSNGQSFSAAIEAFSRRCAVQEVSVFTTVLLLNYRRGGDQLSLSLREISLPLWDKRRSAARSRGEEASSKLVFPLTGIFFILMVLVGAPAMLLMNG</sequence>
<dbReference type="PANTHER" id="PTHR35007">
    <property type="entry name" value="INTEGRAL MEMBRANE PROTEIN-RELATED"/>
    <property type="match status" value="1"/>
</dbReference>
<comment type="subcellular location">
    <subcellularLocation>
        <location evidence="1">Cell membrane</location>
        <topology evidence="1">Multi-pass membrane protein</topology>
    </subcellularLocation>
</comment>
<keyword evidence="5 6" id="KW-0472">Membrane</keyword>
<dbReference type="Proteomes" id="UP000215145">
    <property type="component" value="Unassembled WGS sequence"/>
</dbReference>
<dbReference type="EMBL" id="NMUQ01000001">
    <property type="protein sequence ID" value="OXM17298.1"/>
    <property type="molecule type" value="Genomic_DNA"/>
</dbReference>
<keyword evidence="4 6" id="KW-1133">Transmembrane helix</keyword>
<gene>
    <name evidence="8" type="ORF">CGZ75_12035</name>
</gene>
<evidence type="ECO:0000256" key="5">
    <source>
        <dbReference type="ARBA" id="ARBA00023136"/>
    </source>
</evidence>
<feature type="transmembrane region" description="Helical" evidence="6">
    <location>
        <begin position="271"/>
        <end position="294"/>
    </location>
</feature>
<name>A0A229P5A0_9BACL</name>
<dbReference type="GO" id="GO:0005886">
    <property type="term" value="C:plasma membrane"/>
    <property type="evidence" value="ECO:0007669"/>
    <property type="project" value="UniProtKB-SubCell"/>
</dbReference>
<dbReference type="Pfam" id="PF00482">
    <property type="entry name" value="T2SSF"/>
    <property type="match status" value="1"/>
</dbReference>
<dbReference type="InterPro" id="IPR018076">
    <property type="entry name" value="T2SS_GspF_dom"/>
</dbReference>
<protein>
    <submittedName>
        <fullName evidence="8">Type II secretion protein F</fullName>
    </submittedName>
</protein>
<feature type="domain" description="Type II secretion system protein GspF" evidence="7">
    <location>
        <begin position="159"/>
        <end position="288"/>
    </location>
</feature>
<evidence type="ECO:0000256" key="4">
    <source>
        <dbReference type="ARBA" id="ARBA00022989"/>
    </source>
</evidence>
<evidence type="ECO:0000256" key="3">
    <source>
        <dbReference type="ARBA" id="ARBA00022692"/>
    </source>
</evidence>
<accession>A0A229P5A0</accession>